<dbReference type="PROSITE" id="PS01347">
    <property type="entry name" value="MRAY_1"/>
    <property type="match status" value="1"/>
</dbReference>
<comment type="cofactor">
    <cofactor evidence="12 14">
        <name>Mg(2+)</name>
        <dbReference type="ChEBI" id="CHEBI:18420"/>
    </cofactor>
</comment>
<evidence type="ECO:0000313" key="16">
    <source>
        <dbReference type="Proteomes" id="UP000515808"/>
    </source>
</evidence>
<organism evidence="15 16">
    <name type="scientific">Polaribacter pectinis</name>
    <dbReference type="NCBI Taxonomy" id="2738844"/>
    <lineage>
        <taxon>Bacteria</taxon>
        <taxon>Pseudomonadati</taxon>
        <taxon>Bacteroidota</taxon>
        <taxon>Flavobacteriia</taxon>
        <taxon>Flavobacteriales</taxon>
        <taxon>Flavobacteriaceae</taxon>
    </lineage>
</organism>
<dbReference type="CDD" id="cd06852">
    <property type="entry name" value="GT_MraY"/>
    <property type="match status" value="1"/>
</dbReference>
<dbReference type="GO" id="GO:0051301">
    <property type="term" value="P:cell division"/>
    <property type="evidence" value="ECO:0007669"/>
    <property type="project" value="UniProtKB-KW"/>
</dbReference>
<evidence type="ECO:0000256" key="13">
    <source>
        <dbReference type="NCBIfam" id="TIGR00445"/>
    </source>
</evidence>
<feature type="binding site" evidence="14">
    <location>
        <position position="309"/>
    </location>
    <ligand>
        <name>Mg(2+)</name>
        <dbReference type="ChEBI" id="CHEBI:18420"/>
    </ligand>
</feature>
<dbReference type="EC" id="2.7.8.13" evidence="12 13"/>
<keyword evidence="12" id="KW-1003">Cell membrane</keyword>
<keyword evidence="11 12" id="KW-0961">Cell wall biogenesis/degradation</keyword>
<comment type="catalytic activity">
    <reaction evidence="12">
        <text>UDP-N-acetyl-alpha-D-muramoyl-L-alanyl-gamma-D-glutamyl-meso-2,6-diaminopimeloyl-D-alanyl-D-alanine + di-trans,octa-cis-undecaprenyl phosphate = di-trans,octa-cis-undecaprenyl diphospho-N-acetyl-alpha-D-muramoyl-L-alanyl-D-glutamyl-meso-2,6-diaminopimeloyl-D-alanyl-D-alanine + UMP</text>
        <dbReference type="Rhea" id="RHEA:28386"/>
        <dbReference type="ChEBI" id="CHEBI:57865"/>
        <dbReference type="ChEBI" id="CHEBI:60392"/>
        <dbReference type="ChEBI" id="CHEBI:61386"/>
        <dbReference type="ChEBI" id="CHEBI:61387"/>
        <dbReference type="EC" id="2.7.8.13"/>
    </reaction>
</comment>
<gene>
    <name evidence="12" type="primary">mraY</name>
    <name evidence="15" type="ORF">H9W90_09235</name>
</gene>
<dbReference type="PANTHER" id="PTHR22926">
    <property type="entry name" value="PHOSPHO-N-ACETYLMURAMOYL-PENTAPEPTIDE-TRANSFERASE"/>
    <property type="match status" value="1"/>
</dbReference>
<dbReference type="GO" id="GO:0008963">
    <property type="term" value="F:phospho-N-acetylmuramoyl-pentapeptide-transferase activity"/>
    <property type="evidence" value="ECO:0007669"/>
    <property type="project" value="UniProtKB-UniRule"/>
</dbReference>
<name>A0A7G9L6Z2_9FLAO</name>
<proteinExistence type="inferred from homology"/>
<dbReference type="KEGG" id="ppec:H9W90_09235"/>
<evidence type="ECO:0000313" key="15">
    <source>
        <dbReference type="EMBL" id="QNM84391.1"/>
    </source>
</evidence>
<feature type="binding site" evidence="14">
    <location>
        <position position="234"/>
    </location>
    <ligand>
        <name>Mg(2+)</name>
        <dbReference type="ChEBI" id="CHEBI:18420"/>
    </ligand>
</feature>
<feature type="transmembrane region" description="Helical" evidence="12">
    <location>
        <begin position="98"/>
        <end position="116"/>
    </location>
</feature>
<keyword evidence="10 12" id="KW-0131">Cell cycle</keyword>
<dbReference type="HAMAP" id="MF_00038">
    <property type="entry name" value="MraY"/>
    <property type="match status" value="1"/>
</dbReference>
<keyword evidence="4 12" id="KW-0808">Transferase</keyword>
<evidence type="ECO:0000256" key="9">
    <source>
        <dbReference type="ARBA" id="ARBA00023136"/>
    </source>
</evidence>
<dbReference type="NCBIfam" id="TIGR00445">
    <property type="entry name" value="mraY"/>
    <property type="match status" value="1"/>
</dbReference>
<comment type="similarity">
    <text evidence="2 12">Belongs to the glycosyltransferase 4 family. MraY subfamily.</text>
</comment>
<dbReference type="EMBL" id="CP060695">
    <property type="protein sequence ID" value="QNM84391.1"/>
    <property type="molecule type" value="Genomic_DNA"/>
</dbReference>
<keyword evidence="16" id="KW-1185">Reference proteome</keyword>
<evidence type="ECO:0000256" key="5">
    <source>
        <dbReference type="ARBA" id="ARBA00022692"/>
    </source>
</evidence>
<keyword evidence="7 12" id="KW-0573">Peptidoglycan synthesis</keyword>
<dbReference type="GO" id="GO:0009252">
    <property type="term" value="P:peptidoglycan biosynthetic process"/>
    <property type="evidence" value="ECO:0007669"/>
    <property type="project" value="UniProtKB-UniRule"/>
</dbReference>
<sequence>MLYYLFEYLESQFSFPGASVFQFITFRAAAAFIFSILISAIYGKRIINFLQKQQVGESIRDLGLEGQVQKAGTPTMGGIIIIVATLIPAILLAKLDNIYIIILIITTVWMGLIGFLDDYIKVFKKDKGGLSGKFKVLGQIGLGVIVGSMLYFNDDVTIKEQLPIEQQITQENGRKKVFGEAHKSTKTTVPFFKNNELDYSKAFNFLGDGYEKYGWIVFIFVTVFIVTGISNGANLTDGIDGLAAGSSAIMVITLAIFAWVSGNIIFADYLDVMYIPNSGEMTVFILAFAGALIGFLWYNTYPAQVFMGDTGSLTIGGIIAVIAISIRKELLLPILAGIFVIENLSVIMQVSWFKYTRKKYGEGRRIFRMSPLHHHYQKLSYHESKIVVRFWIVGILLAVFAIVTLKLR</sequence>
<evidence type="ECO:0000256" key="11">
    <source>
        <dbReference type="ARBA" id="ARBA00023316"/>
    </source>
</evidence>
<keyword evidence="12 14" id="KW-0460">Magnesium</keyword>
<keyword evidence="6 12" id="KW-0133">Cell shape</keyword>
<evidence type="ECO:0000256" key="14">
    <source>
        <dbReference type="PIRSR" id="PIRSR600715-1"/>
    </source>
</evidence>
<keyword evidence="5 12" id="KW-0812">Transmembrane</keyword>
<dbReference type="UniPathway" id="UPA00219"/>
<comment type="subcellular location">
    <subcellularLocation>
        <location evidence="12">Cell membrane</location>
        <topology evidence="12">Multi-pass membrane protein</topology>
    </subcellularLocation>
    <subcellularLocation>
        <location evidence="1">Membrane</location>
        <topology evidence="1">Multi-pass membrane protein</topology>
    </subcellularLocation>
</comment>
<dbReference type="InterPro" id="IPR003524">
    <property type="entry name" value="PNAcMuramoyl-5peptid_Trfase"/>
</dbReference>
<evidence type="ECO:0000256" key="3">
    <source>
        <dbReference type="ARBA" id="ARBA00022618"/>
    </source>
</evidence>
<evidence type="ECO:0000256" key="8">
    <source>
        <dbReference type="ARBA" id="ARBA00022989"/>
    </source>
</evidence>
<dbReference type="PROSITE" id="PS01348">
    <property type="entry name" value="MRAY_2"/>
    <property type="match status" value="1"/>
</dbReference>
<feature type="transmembrane region" description="Helical" evidence="12">
    <location>
        <begin position="386"/>
        <end position="405"/>
    </location>
</feature>
<dbReference type="GO" id="GO:0008360">
    <property type="term" value="P:regulation of cell shape"/>
    <property type="evidence" value="ECO:0007669"/>
    <property type="project" value="UniProtKB-KW"/>
</dbReference>
<dbReference type="Pfam" id="PF00953">
    <property type="entry name" value="Glycos_transf_4"/>
    <property type="match status" value="1"/>
</dbReference>
<evidence type="ECO:0000256" key="1">
    <source>
        <dbReference type="ARBA" id="ARBA00004141"/>
    </source>
</evidence>
<dbReference type="AlphaFoldDB" id="A0A7G9L6Z2"/>
<dbReference type="PANTHER" id="PTHR22926:SF5">
    <property type="entry name" value="PHOSPHO-N-ACETYLMURAMOYL-PENTAPEPTIDE-TRANSFERASE HOMOLOG"/>
    <property type="match status" value="1"/>
</dbReference>
<accession>A0A7G9L6Z2</accession>
<dbReference type="GO" id="GO:0071555">
    <property type="term" value="P:cell wall organization"/>
    <property type="evidence" value="ECO:0007669"/>
    <property type="project" value="UniProtKB-KW"/>
</dbReference>
<dbReference type="InterPro" id="IPR018480">
    <property type="entry name" value="PNAcMuramoyl-5peptid_Trfase_CS"/>
</dbReference>
<keyword evidence="9 12" id="KW-0472">Membrane</keyword>
<dbReference type="RefSeq" id="WP_187481333.1">
    <property type="nucleotide sequence ID" value="NZ_CP060695.1"/>
</dbReference>
<feature type="transmembrane region" description="Helical" evidence="12">
    <location>
        <begin position="305"/>
        <end position="326"/>
    </location>
</feature>
<comment type="pathway">
    <text evidence="12">Cell wall biogenesis; peptidoglycan biosynthesis.</text>
</comment>
<feature type="transmembrane region" description="Helical" evidence="12">
    <location>
        <begin position="281"/>
        <end position="298"/>
    </location>
</feature>
<keyword evidence="3 12" id="KW-0132">Cell division</keyword>
<reference evidence="15 16" key="1">
    <citation type="submission" date="2020-08" db="EMBL/GenBank/DDBJ databases">
        <title>Polaribacter sp. L12M9 isolated from gut of the Korean scallop.</title>
        <authorList>
            <person name="Jeong Y.S."/>
        </authorList>
    </citation>
    <scope>NUCLEOTIDE SEQUENCE [LARGE SCALE GENOMIC DNA]</scope>
    <source>
        <strain evidence="15 16">L12M9</strain>
    </source>
</reference>
<feature type="transmembrane region" description="Helical" evidence="12">
    <location>
        <begin position="332"/>
        <end position="355"/>
    </location>
</feature>
<keyword evidence="12 14" id="KW-0479">Metal-binding</keyword>
<keyword evidence="8 12" id="KW-1133">Transmembrane helix</keyword>
<evidence type="ECO:0000256" key="7">
    <source>
        <dbReference type="ARBA" id="ARBA00022984"/>
    </source>
</evidence>
<dbReference type="Proteomes" id="UP000515808">
    <property type="component" value="Chromosome"/>
</dbReference>
<evidence type="ECO:0000256" key="2">
    <source>
        <dbReference type="ARBA" id="ARBA00005583"/>
    </source>
</evidence>
<comment type="function">
    <text evidence="12">Catalyzes the initial step of the lipid cycle reactions in the biosynthesis of the cell wall peptidoglycan: transfers peptidoglycan precursor phospho-MurNAc-pentapeptide from UDP-MurNAc-pentapeptide onto the lipid carrier undecaprenyl phosphate, yielding undecaprenyl-pyrophosphoryl-MurNAc-pentapeptide, known as lipid I.</text>
</comment>
<feature type="transmembrane region" description="Helical" evidence="12">
    <location>
        <begin position="136"/>
        <end position="153"/>
    </location>
</feature>
<evidence type="ECO:0000256" key="12">
    <source>
        <dbReference type="HAMAP-Rule" id="MF_00038"/>
    </source>
</evidence>
<evidence type="ECO:0000256" key="10">
    <source>
        <dbReference type="ARBA" id="ARBA00023306"/>
    </source>
</evidence>
<dbReference type="GO" id="GO:0046872">
    <property type="term" value="F:metal ion binding"/>
    <property type="evidence" value="ECO:0007669"/>
    <property type="project" value="UniProtKB-KW"/>
</dbReference>
<evidence type="ECO:0000256" key="4">
    <source>
        <dbReference type="ARBA" id="ARBA00022679"/>
    </source>
</evidence>
<dbReference type="GO" id="GO:0005886">
    <property type="term" value="C:plasma membrane"/>
    <property type="evidence" value="ECO:0007669"/>
    <property type="project" value="UniProtKB-SubCell"/>
</dbReference>
<feature type="transmembrane region" description="Helical" evidence="12">
    <location>
        <begin position="20"/>
        <end position="42"/>
    </location>
</feature>
<dbReference type="InterPro" id="IPR000715">
    <property type="entry name" value="Glycosyl_transferase_4"/>
</dbReference>
<protein>
    <recommendedName>
        <fullName evidence="12 13">Phospho-N-acetylmuramoyl-pentapeptide-transferase</fullName>
        <ecNumber evidence="12 13">2.7.8.13</ecNumber>
    </recommendedName>
    <alternativeName>
        <fullName evidence="12">UDP-MurNAc-pentapeptide phosphotransferase</fullName>
    </alternativeName>
</protein>
<evidence type="ECO:0000256" key="6">
    <source>
        <dbReference type="ARBA" id="ARBA00022960"/>
    </source>
</evidence>
<feature type="transmembrane region" description="Helical" evidence="12">
    <location>
        <begin position="242"/>
        <end position="261"/>
    </location>
</feature>
<feature type="transmembrane region" description="Helical" evidence="12">
    <location>
        <begin position="213"/>
        <end position="230"/>
    </location>
</feature>
<feature type="transmembrane region" description="Helical" evidence="12">
    <location>
        <begin position="75"/>
        <end position="92"/>
    </location>
</feature>
<dbReference type="Pfam" id="PF10555">
    <property type="entry name" value="MraY_sig1"/>
    <property type="match status" value="1"/>
</dbReference>